<dbReference type="HAMAP" id="MF_01902">
    <property type="entry name" value="DNApol_error_prone"/>
    <property type="match status" value="1"/>
</dbReference>
<keyword evidence="9 13" id="KW-0227">DNA damage</keyword>
<evidence type="ECO:0000259" key="15">
    <source>
        <dbReference type="SMART" id="SM00481"/>
    </source>
</evidence>
<gene>
    <name evidence="13" type="primary">dnaE2</name>
    <name evidence="16" type="ORF">QO015_002061</name>
</gene>
<dbReference type="Pfam" id="PF14579">
    <property type="entry name" value="HHH_6"/>
    <property type="match status" value="1"/>
</dbReference>
<dbReference type="Gene3D" id="1.10.150.870">
    <property type="match status" value="1"/>
</dbReference>
<keyword evidence="17" id="KW-1185">Reference proteome</keyword>
<dbReference type="SMART" id="SM00481">
    <property type="entry name" value="POLIIIAc"/>
    <property type="match status" value="1"/>
</dbReference>
<dbReference type="InterPro" id="IPR023073">
    <property type="entry name" value="DnaE2"/>
</dbReference>
<dbReference type="PANTHER" id="PTHR32294">
    <property type="entry name" value="DNA POLYMERASE III SUBUNIT ALPHA"/>
    <property type="match status" value="1"/>
</dbReference>
<comment type="catalytic activity">
    <reaction evidence="12 13">
        <text>DNA(n) + a 2'-deoxyribonucleoside 5'-triphosphate = DNA(n+1) + diphosphate</text>
        <dbReference type="Rhea" id="RHEA:22508"/>
        <dbReference type="Rhea" id="RHEA-COMP:17339"/>
        <dbReference type="Rhea" id="RHEA-COMP:17340"/>
        <dbReference type="ChEBI" id="CHEBI:33019"/>
        <dbReference type="ChEBI" id="CHEBI:61560"/>
        <dbReference type="ChEBI" id="CHEBI:173112"/>
        <dbReference type="EC" id="2.7.7.7"/>
    </reaction>
</comment>
<dbReference type="EMBL" id="JAUSWJ010000001">
    <property type="protein sequence ID" value="MDQ0516448.1"/>
    <property type="molecule type" value="Genomic_DNA"/>
</dbReference>
<comment type="function">
    <text evidence="13">DNA polymerase involved in damage-induced mutagenesis and translesion synthesis (TLS). It is not the major replicative DNA polymerase.</text>
</comment>
<comment type="similarity">
    <text evidence="2 13">Belongs to the DNA polymerase type-C family. DnaE2 subfamily.</text>
</comment>
<organism evidence="16 17">
    <name type="scientific">Kaistia geumhonensis</name>
    <dbReference type="NCBI Taxonomy" id="410839"/>
    <lineage>
        <taxon>Bacteria</taxon>
        <taxon>Pseudomonadati</taxon>
        <taxon>Pseudomonadota</taxon>
        <taxon>Alphaproteobacteria</taxon>
        <taxon>Hyphomicrobiales</taxon>
        <taxon>Kaistiaceae</taxon>
        <taxon>Kaistia</taxon>
    </lineage>
</organism>
<comment type="caution">
    <text evidence="16">The sequence shown here is derived from an EMBL/GenBank/DDBJ whole genome shotgun (WGS) entry which is preliminary data.</text>
</comment>
<sequence>MSGPPFAYAELAAMSNFSFLEGGSHPGELVARAYGLGLAGIGIADRNSFAGIVRAHAAWTSEEIGNPRAAGFRLVVGVRLGFRDGTPDIIAYPTDLPAYSRLCQMLSLGKRRAPKGECHLDRDDLAAHVEGSLLIVMPPERPGDDFAAMLGAIAGLAPGRCFLAAAMRRRGDDRRRLAAMADVAQRTGVPLLAVNDVLYHGPERRPLQDVLTCIREKTTIEKAGRRLEANAERHLKDGEEMARLFRDRPGAVAETLRFLSRITFTLDEIQYEYPHEPVPPGVTPQAHLETLAWAGARERFPGGIPDGIRDGLAKELALIAQLDYPAYFLTVHDIVSFAKSVGILCQGRGSAANSTVCYCLGITSVSPAEHQLLFERFLSAERREPPDIDVDFEHERREEVIQYIYRRYHISHAAICATVISYRTKSAIREVGKALGLSEDVIQALGGTVWGGGWGSALQEKHVREAGLDPRNRVVARAVELAEALRGFPRHLSQHVGGFVLTRHPLNDLVPSGPAAMEGRSFIEWDKDDIDVVKMMKVDVLGLGMLTCIRKAFDLIAATEGKRYELHTVKPGDPAVYAMLQKGDSIGVFQVESRAQMNMLPRLRPKEFYDLVIQVAIVRPGPIQGDMVHPYLRRRQGLEDVSYPSPSPAHGPADELKQVLGRTLGVPLFQEQAMKMAMVAARFTPDQANGLRRAMATFRHNGTIHKYEAMMVEGMVRRGYDRAFAERCFSQIKGFGEYGFPESHAASFARLVYVSAYIKCHYPAAFAAALLNAQPMGFYAPAQIVRDAAEHGVPIHPVDVAASSWDNTLKRAADGVVALRLGFRQIDGFREDWAERIAAARDAASGGSFADFDGFVRATRLERRAYEKLADADAFRSLGLDRRAALWNVRRLPGDAPLPLFAAADAAELGRESDAPLPVMPLSEHVVADYQTLRLSLKAHPMSFLRDDYRRERILSAAETVSLADGARARMAGIVLVRQRPGKGNVVFMTLEDETGVTNIVVWTRMFDRYRRVILGARLLLVEGRIQKSPEGIVHLVAGHLVDRTGDLARLSEDHKAKLQLSRADEFLHPQYPRGGHPRNVRVIPKSRDFH</sequence>
<dbReference type="CDD" id="cd07434">
    <property type="entry name" value="PHP_PolIIIA_DnaE2"/>
    <property type="match status" value="1"/>
</dbReference>
<name>A0ABU0M6M7_9HYPH</name>
<dbReference type="Pfam" id="PF17657">
    <property type="entry name" value="DNA_pol3_finger"/>
    <property type="match status" value="1"/>
</dbReference>
<dbReference type="GO" id="GO:0003887">
    <property type="term" value="F:DNA-directed DNA polymerase activity"/>
    <property type="evidence" value="ECO:0007669"/>
    <property type="project" value="UniProtKB-EC"/>
</dbReference>
<dbReference type="InterPro" id="IPR003141">
    <property type="entry name" value="Pol/His_phosphatase_N"/>
</dbReference>
<evidence type="ECO:0000256" key="5">
    <source>
        <dbReference type="ARBA" id="ARBA00022490"/>
    </source>
</evidence>
<dbReference type="NCBIfam" id="TIGR00594">
    <property type="entry name" value="polc"/>
    <property type="match status" value="1"/>
</dbReference>
<dbReference type="Pfam" id="PF01336">
    <property type="entry name" value="tRNA_anti-codon"/>
    <property type="match status" value="1"/>
</dbReference>
<dbReference type="InterPro" id="IPR011708">
    <property type="entry name" value="DNA_pol3_alpha_NTPase_dom"/>
</dbReference>
<evidence type="ECO:0000256" key="7">
    <source>
        <dbReference type="ARBA" id="ARBA00022695"/>
    </source>
</evidence>
<dbReference type="InterPro" id="IPR004365">
    <property type="entry name" value="NA-bd_OB_tRNA"/>
</dbReference>
<dbReference type="CDD" id="cd04485">
    <property type="entry name" value="DnaE_OBF"/>
    <property type="match status" value="1"/>
</dbReference>
<keyword evidence="5 13" id="KW-0963">Cytoplasm</keyword>
<evidence type="ECO:0000256" key="1">
    <source>
        <dbReference type="ARBA" id="ARBA00004496"/>
    </source>
</evidence>
<feature type="region of interest" description="Disordered" evidence="14">
    <location>
        <begin position="1072"/>
        <end position="1091"/>
    </location>
</feature>
<keyword evidence="11 13" id="KW-0234">DNA repair</keyword>
<keyword evidence="7 13" id="KW-0548">Nucleotidyltransferase</keyword>
<dbReference type="InterPro" id="IPR040982">
    <property type="entry name" value="DNA_pol3_finger"/>
</dbReference>
<dbReference type="Gene3D" id="3.20.20.140">
    <property type="entry name" value="Metal-dependent hydrolases"/>
    <property type="match status" value="1"/>
</dbReference>
<dbReference type="RefSeq" id="WP_266279596.1">
    <property type="nucleotide sequence ID" value="NZ_JAPKNF010000001.1"/>
</dbReference>
<keyword evidence="10 13" id="KW-0239">DNA-directed DNA polymerase</keyword>
<keyword evidence="6 13" id="KW-0808">Transferase</keyword>
<evidence type="ECO:0000256" key="11">
    <source>
        <dbReference type="ARBA" id="ARBA00023204"/>
    </source>
</evidence>
<evidence type="ECO:0000256" key="10">
    <source>
        <dbReference type="ARBA" id="ARBA00022932"/>
    </source>
</evidence>
<dbReference type="InterPro" id="IPR029460">
    <property type="entry name" value="DNAPol_HHH"/>
</dbReference>
<accession>A0ABU0M6M7</accession>
<dbReference type="NCBIfam" id="NF004225">
    <property type="entry name" value="PRK05672.1"/>
    <property type="match status" value="1"/>
</dbReference>
<dbReference type="Proteomes" id="UP001223743">
    <property type="component" value="Unassembled WGS sequence"/>
</dbReference>
<evidence type="ECO:0000256" key="3">
    <source>
        <dbReference type="ARBA" id="ARBA00012417"/>
    </source>
</evidence>
<evidence type="ECO:0000256" key="4">
    <source>
        <dbReference type="ARBA" id="ARBA00017273"/>
    </source>
</evidence>
<evidence type="ECO:0000256" key="8">
    <source>
        <dbReference type="ARBA" id="ARBA00022705"/>
    </source>
</evidence>
<dbReference type="PANTHER" id="PTHR32294:SF4">
    <property type="entry name" value="ERROR-PRONE DNA POLYMERASE"/>
    <property type="match status" value="1"/>
</dbReference>
<dbReference type="EC" id="2.7.7.7" evidence="3 13"/>
<feature type="domain" description="Polymerase/histidinol phosphatase N-terminal" evidence="15">
    <location>
        <begin position="9"/>
        <end position="84"/>
    </location>
</feature>
<reference evidence="16 17" key="1">
    <citation type="submission" date="2023-07" db="EMBL/GenBank/DDBJ databases">
        <title>Genomic Encyclopedia of Type Strains, Phase IV (KMG-IV): sequencing the most valuable type-strain genomes for metagenomic binning, comparative biology and taxonomic classification.</title>
        <authorList>
            <person name="Goeker M."/>
        </authorList>
    </citation>
    <scope>NUCLEOTIDE SEQUENCE [LARGE SCALE GENOMIC DNA]</scope>
    <source>
        <strain evidence="16 17">B1-1</strain>
    </source>
</reference>
<evidence type="ECO:0000256" key="13">
    <source>
        <dbReference type="HAMAP-Rule" id="MF_01902"/>
    </source>
</evidence>
<evidence type="ECO:0000256" key="9">
    <source>
        <dbReference type="ARBA" id="ARBA00022763"/>
    </source>
</evidence>
<evidence type="ECO:0000256" key="12">
    <source>
        <dbReference type="ARBA" id="ARBA00049244"/>
    </source>
</evidence>
<evidence type="ECO:0000256" key="2">
    <source>
        <dbReference type="ARBA" id="ARBA00007391"/>
    </source>
</evidence>
<dbReference type="Pfam" id="PF07733">
    <property type="entry name" value="DNA_pol3_alpha"/>
    <property type="match status" value="1"/>
</dbReference>
<keyword evidence="8 13" id="KW-0235">DNA replication</keyword>
<evidence type="ECO:0000256" key="14">
    <source>
        <dbReference type="SAM" id="MobiDB-lite"/>
    </source>
</evidence>
<evidence type="ECO:0000313" key="17">
    <source>
        <dbReference type="Proteomes" id="UP001223743"/>
    </source>
</evidence>
<evidence type="ECO:0000256" key="6">
    <source>
        <dbReference type="ARBA" id="ARBA00022679"/>
    </source>
</evidence>
<protein>
    <recommendedName>
        <fullName evidence="4 13">Error-prone DNA polymerase</fullName>
        <ecNumber evidence="3 13">2.7.7.7</ecNumber>
    </recommendedName>
</protein>
<dbReference type="InterPro" id="IPR004805">
    <property type="entry name" value="DnaE2/DnaE/PolC"/>
</dbReference>
<proteinExistence type="inferred from homology"/>
<evidence type="ECO:0000313" key="16">
    <source>
        <dbReference type="EMBL" id="MDQ0516448.1"/>
    </source>
</evidence>
<comment type="subcellular location">
    <subcellularLocation>
        <location evidence="1 13">Cytoplasm</location>
    </subcellularLocation>
</comment>